<evidence type="ECO:0000313" key="1">
    <source>
        <dbReference type="EMBL" id="TGO07673.1"/>
    </source>
</evidence>
<sequence>MSAKRVWRKKLETEGTNRRGHSQTVDTMVLRDGQERRVMRIRLNGDKASLVTMKMLNCVCPPLYNCINRAVLNRSVALGKTPAVLVLHPIVRKLPTVLRELKDIARRCKVTMVLVPVNRKASQVQRTKRACKSLEVVLLAAERSKASELLADD</sequence>
<name>A0A4Z1EAW1_9HELO</name>
<organism evidence="1 2">
    <name type="scientific">Botrytis tulipae</name>
    <dbReference type="NCBI Taxonomy" id="87230"/>
    <lineage>
        <taxon>Eukaryota</taxon>
        <taxon>Fungi</taxon>
        <taxon>Dikarya</taxon>
        <taxon>Ascomycota</taxon>
        <taxon>Pezizomycotina</taxon>
        <taxon>Leotiomycetes</taxon>
        <taxon>Helotiales</taxon>
        <taxon>Sclerotiniaceae</taxon>
        <taxon>Botrytis</taxon>
    </lineage>
</organism>
<keyword evidence="2" id="KW-1185">Reference proteome</keyword>
<protein>
    <submittedName>
        <fullName evidence="1">Uncharacterized protein</fullName>
    </submittedName>
</protein>
<reference evidence="1 2" key="1">
    <citation type="submission" date="2017-12" db="EMBL/GenBank/DDBJ databases">
        <title>Comparative genomics of Botrytis spp.</title>
        <authorList>
            <person name="Valero-Jimenez C.A."/>
            <person name="Tapia P."/>
            <person name="Veloso J."/>
            <person name="Silva-Moreno E."/>
            <person name="Staats M."/>
            <person name="Valdes J.H."/>
            <person name="Van Kan J.A.L."/>
        </authorList>
    </citation>
    <scope>NUCLEOTIDE SEQUENCE [LARGE SCALE GENOMIC DNA]</scope>
    <source>
        <strain evidence="1 2">Bt9001</strain>
    </source>
</reference>
<gene>
    <name evidence="1" type="ORF">BTUL_0255g00040</name>
</gene>
<dbReference type="Proteomes" id="UP000297777">
    <property type="component" value="Unassembled WGS sequence"/>
</dbReference>
<accession>A0A4Z1EAW1</accession>
<evidence type="ECO:0000313" key="2">
    <source>
        <dbReference type="Proteomes" id="UP000297777"/>
    </source>
</evidence>
<proteinExistence type="predicted"/>
<comment type="caution">
    <text evidence="1">The sequence shown here is derived from an EMBL/GenBank/DDBJ whole genome shotgun (WGS) entry which is preliminary data.</text>
</comment>
<dbReference type="AlphaFoldDB" id="A0A4Z1EAW1"/>
<dbReference type="EMBL" id="PQXH01000255">
    <property type="protein sequence ID" value="TGO07673.1"/>
    <property type="molecule type" value="Genomic_DNA"/>
</dbReference>